<organism evidence="3 4">
    <name type="scientific">Candidatus Azambacteria bacterium RIFCSPLOWO2_01_FULL_37_9</name>
    <dbReference type="NCBI Taxonomy" id="1797297"/>
    <lineage>
        <taxon>Bacteria</taxon>
        <taxon>Candidatus Azamiibacteriota</taxon>
    </lineage>
</organism>
<name>A0A1F5C5Q5_9BACT</name>
<proteinExistence type="predicted"/>
<evidence type="ECO:0000313" key="3">
    <source>
        <dbReference type="EMBL" id="OGD38175.1"/>
    </source>
</evidence>
<keyword evidence="2" id="KW-0472">Membrane</keyword>
<keyword evidence="2" id="KW-0812">Transmembrane</keyword>
<feature type="region of interest" description="Disordered" evidence="1">
    <location>
        <begin position="123"/>
        <end position="142"/>
    </location>
</feature>
<dbReference type="Gene3D" id="3.40.10.10">
    <property type="entry name" value="DNA Methylphosphotriester Repair Domain"/>
    <property type="match status" value="1"/>
</dbReference>
<evidence type="ECO:0000256" key="2">
    <source>
        <dbReference type="SAM" id="Phobius"/>
    </source>
</evidence>
<accession>A0A1F5C5Q5</accession>
<dbReference type="SUPFAM" id="SSF57884">
    <property type="entry name" value="Ada DNA repair protein, N-terminal domain (N-Ada 10)"/>
    <property type="match status" value="1"/>
</dbReference>
<keyword evidence="2" id="KW-1133">Transmembrane helix</keyword>
<evidence type="ECO:0000256" key="1">
    <source>
        <dbReference type="SAM" id="MobiDB-lite"/>
    </source>
</evidence>
<reference evidence="3 4" key="1">
    <citation type="journal article" date="2016" name="Nat. Commun.">
        <title>Thousands of microbial genomes shed light on interconnected biogeochemical processes in an aquifer system.</title>
        <authorList>
            <person name="Anantharaman K."/>
            <person name="Brown C.T."/>
            <person name="Hug L.A."/>
            <person name="Sharon I."/>
            <person name="Castelle C.J."/>
            <person name="Probst A.J."/>
            <person name="Thomas B.C."/>
            <person name="Singh A."/>
            <person name="Wilkins M.J."/>
            <person name="Karaoz U."/>
            <person name="Brodie E.L."/>
            <person name="Williams K.H."/>
            <person name="Hubbard S.S."/>
            <person name="Banfield J.F."/>
        </authorList>
    </citation>
    <scope>NUCLEOTIDE SEQUENCE [LARGE SCALE GENOMIC DNA]</scope>
</reference>
<evidence type="ECO:0000313" key="4">
    <source>
        <dbReference type="Proteomes" id="UP000177947"/>
    </source>
</evidence>
<dbReference type="EMBL" id="MEYQ01000052">
    <property type="protein sequence ID" value="OGD38175.1"/>
    <property type="molecule type" value="Genomic_DNA"/>
</dbReference>
<feature type="transmembrane region" description="Helical" evidence="2">
    <location>
        <begin position="24"/>
        <end position="45"/>
    </location>
</feature>
<feature type="compositionally biased region" description="Basic and acidic residues" evidence="1">
    <location>
        <begin position="123"/>
        <end position="132"/>
    </location>
</feature>
<evidence type="ECO:0008006" key="5">
    <source>
        <dbReference type="Google" id="ProtNLM"/>
    </source>
</evidence>
<dbReference type="Proteomes" id="UP000177947">
    <property type="component" value="Unassembled WGS sequence"/>
</dbReference>
<protein>
    <recommendedName>
        <fullName evidence="5">Ada DNA repair metal-binding domain-containing protein</fullName>
    </recommendedName>
</protein>
<comment type="caution">
    <text evidence="3">The sequence shown here is derived from an EMBL/GenBank/DDBJ whole genome shotgun (WGS) entry which is preliminary data.</text>
</comment>
<dbReference type="InterPro" id="IPR035451">
    <property type="entry name" value="Ada-like_dom_sf"/>
</dbReference>
<sequence>MDNESRLKIYYYRSKNWVILNENLLVLATGILLIGIISFGLGALWQGSKTQKAPIVVDKNKSAFADNDTNIRIDTNNTNNTNKISSVANILYIYIASKNGTSYHLPTCPGAKQIKPENKIEFTSKEEAESRGYKPAANCPGL</sequence>
<dbReference type="AlphaFoldDB" id="A0A1F5C5Q5"/>
<gene>
    <name evidence="3" type="ORF">A2907_01985</name>
</gene>